<keyword evidence="3" id="KW-1133">Transmembrane helix</keyword>
<dbReference type="EMBL" id="SUVG01000002">
    <property type="protein sequence ID" value="MBE6420816.1"/>
    <property type="molecule type" value="Genomic_DNA"/>
</dbReference>
<reference evidence="4" key="1">
    <citation type="submission" date="2019-04" db="EMBL/GenBank/DDBJ databases">
        <title>Evolution of Biomass-Degrading Anaerobic Consortia Revealed by Metagenomics.</title>
        <authorList>
            <person name="Peng X."/>
        </authorList>
    </citation>
    <scope>NUCLEOTIDE SEQUENCE</scope>
    <source>
        <strain evidence="4">SIG66</strain>
    </source>
</reference>
<dbReference type="InterPro" id="IPR012902">
    <property type="entry name" value="N_methyl_site"/>
</dbReference>
<sequence>MKEGFTLIELLVVVLIIGILSAVALPQYTKAVTKARFTEALILLKSVKQAKDVCFLATGEQCSYWEELDVEVPNQVTVHGAETKYFYLDAMDGWNGANGPVIGYKKEKVCICYYDEEDPILGTKGKLVLSQGVGGCSTDEPTMDYAKLLNIPEVSEDKCGCC</sequence>
<evidence type="ECO:0000256" key="1">
    <source>
        <dbReference type="ARBA" id="ARBA00005233"/>
    </source>
</evidence>
<organism evidence="4 5">
    <name type="scientific">Candidatus Avelusimicrobium gallicola</name>
    <dbReference type="NCBI Taxonomy" id="2562704"/>
    <lineage>
        <taxon>Bacteria</taxon>
        <taxon>Pseudomonadati</taxon>
        <taxon>Elusimicrobiota</taxon>
        <taxon>Elusimicrobia</taxon>
        <taxon>Elusimicrobiales</taxon>
        <taxon>Elusimicrobiaceae</taxon>
        <taxon>Candidatus Avelusimicrobium</taxon>
    </lineage>
</organism>
<proteinExistence type="inferred from homology"/>
<keyword evidence="2" id="KW-0488">Methylation</keyword>
<keyword evidence="3" id="KW-0812">Transmembrane</keyword>
<dbReference type="PANTHER" id="PTHR30093">
    <property type="entry name" value="GENERAL SECRETION PATHWAY PROTEIN G"/>
    <property type="match status" value="1"/>
</dbReference>
<evidence type="ECO:0000313" key="5">
    <source>
        <dbReference type="Proteomes" id="UP000725649"/>
    </source>
</evidence>
<evidence type="ECO:0000256" key="2">
    <source>
        <dbReference type="ARBA" id="ARBA00022481"/>
    </source>
</evidence>
<dbReference type="SUPFAM" id="SSF54523">
    <property type="entry name" value="Pili subunits"/>
    <property type="match status" value="1"/>
</dbReference>
<dbReference type="InterPro" id="IPR045584">
    <property type="entry name" value="Pilin-like"/>
</dbReference>
<comment type="caution">
    <text evidence="4">The sequence shown here is derived from an EMBL/GenBank/DDBJ whole genome shotgun (WGS) entry which is preliminary data.</text>
</comment>
<name>A0A928DPK7_9BACT</name>
<protein>
    <submittedName>
        <fullName evidence="4">Prepilin-type N-terminal cleavage/methylation domain-containing protein</fullName>
    </submittedName>
</protein>
<keyword evidence="3" id="KW-0472">Membrane</keyword>
<evidence type="ECO:0000256" key="3">
    <source>
        <dbReference type="SAM" id="Phobius"/>
    </source>
</evidence>
<evidence type="ECO:0000313" key="4">
    <source>
        <dbReference type="EMBL" id="MBE6420816.1"/>
    </source>
</evidence>
<dbReference type="Pfam" id="PF07963">
    <property type="entry name" value="N_methyl"/>
    <property type="match status" value="1"/>
</dbReference>
<feature type="transmembrane region" description="Helical" evidence="3">
    <location>
        <begin position="6"/>
        <end position="26"/>
    </location>
</feature>
<dbReference type="Gene3D" id="3.30.700.10">
    <property type="entry name" value="Glycoprotein, Type 4 Pilin"/>
    <property type="match status" value="1"/>
</dbReference>
<dbReference type="PANTHER" id="PTHR30093:SF34">
    <property type="entry name" value="PREPILIN PEPTIDASE-DEPENDENT PROTEIN D"/>
    <property type="match status" value="1"/>
</dbReference>
<accession>A0A928DPK7</accession>
<dbReference type="NCBIfam" id="TIGR02532">
    <property type="entry name" value="IV_pilin_GFxxxE"/>
    <property type="match status" value="1"/>
</dbReference>
<gene>
    <name evidence="4" type="ORF">E7027_01525</name>
</gene>
<dbReference type="Proteomes" id="UP000725649">
    <property type="component" value="Unassembled WGS sequence"/>
</dbReference>
<dbReference type="PROSITE" id="PS00409">
    <property type="entry name" value="PROKAR_NTER_METHYL"/>
    <property type="match status" value="1"/>
</dbReference>
<dbReference type="AlphaFoldDB" id="A0A928DPK7"/>
<comment type="similarity">
    <text evidence="1">Belongs to the N-Me-Phe pilin family.</text>
</comment>